<dbReference type="Proteomes" id="UP000070544">
    <property type="component" value="Unassembled WGS sequence"/>
</dbReference>
<feature type="compositionally biased region" description="Low complexity" evidence="1">
    <location>
        <begin position="125"/>
        <end position="145"/>
    </location>
</feature>
<feature type="non-terminal residue" evidence="2">
    <location>
        <position position="778"/>
    </location>
</feature>
<feature type="compositionally biased region" description="Low complexity" evidence="1">
    <location>
        <begin position="349"/>
        <end position="362"/>
    </location>
</feature>
<feature type="region of interest" description="Disordered" evidence="1">
    <location>
        <begin position="391"/>
        <end position="416"/>
    </location>
</feature>
<accession>A0A139AP29</accession>
<feature type="compositionally biased region" description="Gly residues" evidence="1">
    <location>
        <begin position="564"/>
        <end position="574"/>
    </location>
</feature>
<feature type="compositionally biased region" description="Low complexity" evidence="1">
    <location>
        <begin position="94"/>
        <end position="107"/>
    </location>
</feature>
<dbReference type="AlphaFoldDB" id="A0A139AP29"/>
<feature type="compositionally biased region" description="Pro residues" evidence="1">
    <location>
        <begin position="20"/>
        <end position="30"/>
    </location>
</feature>
<feature type="region of interest" description="Disordered" evidence="1">
    <location>
        <begin position="755"/>
        <end position="778"/>
    </location>
</feature>
<sequence>MDAGDGDGDGEGTGRRETAPPIPSRPPVPKRPLTHTAPLPLPLSPQHSHAHSHSRSSDSPSPSPSPSHSATTPHTPHTPHGPSQHKRNSIDSQASSLSRASLSSARSARSHRSSHSARSHRSSRSHSSPRSPHSPRSPSGPALPSSLPPATPASTSTGGAPSASWSSENEITIRPADAARLRLEAARIVGGDRAAAVERLLQSAGYAGIEGAWEGLEQVQQDLDASTRSVAWESPPIHGLDEDGPPPGAFPSSMTAPREWDVPPSSSTLRSEDTTVATHPAAPSDPPSVIFPVVRPPPRPRSLPLQDMFVSPDPVESDSEARVAQVDTGSGMPTNTPDLIRTPFPLRPTSTPAGPASATAAATASTTSLTSLLSHPSLSSSSASAQLTSSTLTAGSSGTDPSSSSAGTTTAGGVGGFAGSRTVTRTGTAQYVGAAGVYGGVLADVPAVEMVHDAGPPPEETEVTLLHSPVASRPTTPLDPPRASLAAAAASISVEARNGATQGTGDTVIRRPSTAPGLPREWTLGGDAAGGVEAGTGEQRPRSAGVATSPTGLTPLATPVRSGAGTGTGAGVGAGPQHHHPNHPHHTHHSHHHHHHHAAPPAGLVTSSPTLHHPDPLRHDRRPVHLSLHLPGSASGGPPSATPPASPRTHRASGGSGADSPARRTPGPLAGLAGHAGRGGVHRPTPDDGIAKVLGIVVPMDVGGPAQGGHHYHAQHPRSPSVGGRGVSLLSSSFARDGGVLGSVGAHGPGVLGHARSASGSVSVVPATFRPPIDRRPS</sequence>
<feature type="compositionally biased region" description="Basic residues" evidence="1">
    <location>
        <begin position="577"/>
        <end position="598"/>
    </location>
</feature>
<feature type="region of interest" description="Disordered" evidence="1">
    <location>
        <begin position="234"/>
        <end position="298"/>
    </location>
</feature>
<feature type="region of interest" description="Disordered" evidence="1">
    <location>
        <begin position="311"/>
        <end position="362"/>
    </location>
</feature>
<evidence type="ECO:0000313" key="3">
    <source>
        <dbReference type="Proteomes" id="UP000070544"/>
    </source>
</evidence>
<feature type="compositionally biased region" description="Low complexity" evidence="1">
    <location>
        <begin position="66"/>
        <end position="82"/>
    </location>
</feature>
<feature type="compositionally biased region" description="Low complexity" evidence="1">
    <location>
        <begin position="152"/>
        <end position="167"/>
    </location>
</feature>
<name>A0A139AP29_GONPJ</name>
<feature type="region of interest" description="Disordered" evidence="1">
    <location>
        <begin position="705"/>
        <end position="725"/>
    </location>
</feature>
<protein>
    <submittedName>
        <fullName evidence="2">Uncharacterized protein</fullName>
    </submittedName>
</protein>
<dbReference type="OrthoDB" id="10690214at2759"/>
<feature type="compositionally biased region" description="Low complexity" evidence="1">
    <location>
        <begin position="391"/>
        <end position="409"/>
    </location>
</feature>
<evidence type="ECO:0000256" key="1">
    <source>
        <dbReference type="SAM" id="MobiDB-lite"/>
    </source>
</evidence>
<feature type="region of interest" description="Disordered" evidence="1">
    <location>
        <begin position="499"/>
        <end position="688"/>
    </location>
</feature>
<feature type="compositionally biased region" description="Basic residues" evidence="1">
    <location>
        <begin position="108"/>
        <end position="124"/>
    </location>
</feature>
<feature type="compositionally biased region" description="Polar residues" evidence="1">
    <location>
        <begin position="327"/>
        <end position="337"/>
    </location>
</feature>
<keyword evidence="3" id="KW-1185">Reference proteome</keyword>
<feature type="compositionally biased region" description="Acidic residues" evidence="1">
    <location>
        <begin position="1"/>
        <end position="10"/>
    </location>
</feature>
<evidence type="ECO:0000313" key="2">
    <source>
        <dbReference type="EMBL" id="KXS18500.1"/>
    </source>
</evidence>
<organism evidence="2 3">
    <name type="scientific">Gonapodya prolifera (strain JEL478)</name>
    <name type="common">Monoblepharis prolifera</name>
    <dbReference type="NCBI Taxonomy" id="1344416"/>
    <lineage>
        <taxon>Eukaryota</taxon>
        <taxon>Fungi</taxon>
        <taxon>Fungi incertae sedis</taxon>
        <taxon>Chytridiomycota</taxon>
        <taxon>Chytridiomycota incertae sedis</taxon>
        <taxon>Monoblepharidomycetes</taxon>
        <taxon>Monoblepharidales</taxon>
        <taxon>Gonapodyaceae</taxon>
        <taxon>Gonapodya</taxon>
    </lineage>
</organism>
<feature type="compositionally biased region" description="Polar residues" evidence="1">
    <location>
        <begin position="264"/>
        <end position="277"/>
    </location>
</feature>
<dbReference type="EMBL" id="KQ965742">
    <property type="protein sequence ID" value="KXS18500.1"/>
    <property type="molecule type" value="Genomic_DNA"/>
</dbReference>
<proteinExistence type="predicted"/>
<gene>
    <name evidence="2" type="ORF">M427DRAFT_67881</name>
</gene>
<reference evidence="2 3" key="1">
    <citation type="journal article" date="2015" name="Genome Biol. Evol.">
        <title>Phylogenomic analyses indicate that early fungi evolved digesting cell walls of algal ancestors of land plants.</title>
        <authorList>
            <person name="Chang Y."/>
            <person name="Wang S."/>
            <person name="Sekimoto S."/>
            <person name="Aerts A.L."/>
            <person name="Choi C."/>
            <person name="Clum A."/>
            <person name="LaButti K.M."/>
            <person name="Lindquist E.A."/>
            <person name="Yee Ngan C."/>
            <person name="Ohm R.A."/>
            <person name="Salamov A.A."/>
            <person name="Grigoriev I.V."/>
            <person name="Spatafora J.W."/>
            <person name="Berbee M.L."/>
        </authorList>
    </citation>
    <scope>NUCLEOTIDE SEQUENCE [LARGE SCALE GENOMIC DNA]</scope>
    <source>
        <strain evidence="2 3">JEL478</strain>
    </source>
</reference>
<feature type="region of interest" description="Disordered" evidence="1">
    <location>
        <begin position="1"/>
        <end position="171"/>
    </location>
</feature>